<protein>
    <submittedName>
        <fullName evidence="2">Uncharacterized protein</fullName>
    </submittedName>
</protein>
<sequence length="327" mass="37644">MYRAYLLHPPKQHIADKLQKEMDLKHKRAKSQIKATVDCSAPRKCTHLSRFTGGGALQQRERQKSIDGQNVKIFNQMRKTFDSKGGYCQENLKHFELPANRISTKMLQEQEQMALHETYIRKIRTSMAVPNSDALRAYQEATGDRFSYDLAMRSVPEIGKIRSKKVPNPNIKPVYNAAAQGSEFKQQQIYAAGKITKPAVLPEIIKVLGGYGGREKREIEEIEYFEGEQNDGDGFDVFADQPQVDIQGDYYGDTIEFGNRIEGKSQGSGQQKIENDDMFDIRNEMQKEEEEEKEEKFDDQNNEVQQQEEQKEQDDFDNTSQVNKLLE</sequence>
<keyword evidence="4" id="KW-1185">Reference proteome</keyword>
<proteinExistence type="predicted"/>
<dbReference type="VEuPathDB" id="GiardiaDB:SS50377_25818"/>
<evidence type="ECO:0000256" key="1">
    <source>
        <dbReference type="SAM" id="MobiDB-lite"/>
    </source>
</evidence>
<gene>
    <name evidence="2" type="ORF">SS50377_14655</name>
    <name evidence="3" type="ORF">SS50377_25818</name>
</gene>
<dbReference type="EMBL" id="KI546097">
    <property type="protein sequence ID" value="EST45423.1"/>
    <property type="molecule type" value="Genomic_DNA"/>
</dbReference>
<reference evidence="3" key="2">
    <citation type="submission" date="2020-12" db="EMBL/GenBank/DDBJ databases">
        <title>New Spironucleus salmonicida genome in near-complete chromosomes.</title>
        <authorList>
            <person name="Xu F."/>
            <person name="Kurt Z."/>
            <person name="Jimenez-Gonzalez A."/>
            <person name="Astvaldsson A."/>
            <person name="Andersson J.O."/>
            <person name="Svard S.G."/>
        </authorList>
    </citation>
    <scope>NUCLEOTIDE SEQUENCE</scope>
    <source>
        <strain evidence="3">ATCC 50377</strain>
    </source>
</reference>
<accession>V6LMI0</accession>
<feature type="region of interest" description="Disordered" evidence="1">
    <location>
        <begin position="259"/>
        <end position="327"/>
    </location>
</feature>
<feature type="compositionally biased region" description="Basic and acidic residues" evidence="1">
    <location>
        <begin position="273"/>
        <end position="286"/>
    </location>
</feature>
<dbReference type="AlphaFoldDB" id="V6LMI0"/>
<evidence type="ECO:0000313" key="4">
    <source>
        <dbReference type="Proteomes" id="UP000018208"/>
    </source>
</evidence>
<evidence type="ECO:0000313" key="3">
    <source>
        <dbReference type="EMBL" id="KAH0571628.1"/>
    </source>
</evidence>
<name>V6LMI0_9EUKA</name>
<dbReference type="Proteomes" id="UP000018208">
    <property type="component" value="Unassembled WGS sequence"/>
</dbReference>
<reference evidence="2 3" key="1">
    <citation type="journal article" date="2014" name="PLoS Genet.">
        <title>The Genome of Spironucleus salmonicida Highlights a Fish Pathogen Adapted to Fluctuating Environments.</title>
        <authorList>
            <person name="Xu F."/>
            <person name="Jerlstrom-Hultqvist J."/>
            <person name="Einarsson E."/>
            <person name="Astvaldsson A."/>
            <person name="Svard S.G."/>
            <person name="Andersson J.O."/>
        </authorList>
    </citation>
    <scope>NUCLEOTIDE SEQUENCE</scope>
    <source>
        <strain evidence="3">ATCC 50377</strain>
    </source>
</reference>
<dbReference type="EMBL" id="AUWU02000006">
    <property type="protein sequence ID" value="KAH0571628.1"/>
    <property type="molecule type" value="Genomic_DNA"/>
</dbReference>
<organism evidence="2">
    <name type="scientific">Spironucleus salmonicida</name>
    <dbReference type="NCBI Taxonomy" id="348837"/>
    <lineage>
        <taxon>Eukaryota</taxon>
        <taxon>Metamonada</taxon>
        <taxon>Diplomonadida</taxon>
        <taxon>Hexamitidae</taxon>
        <taxon>Hexamitinae</taxon>
        <taxon>Spironucleus</taxon>
    </lineage>
</organism>
<evidence type="ECO:0000313" key="2">
    <source>
        <dbReference type="EMBL" id="EST45423.1"/>
    </source>
</evidence>